<sequence>MDPQMDAMVRICVLPAQEDSGDNFAPSHIMVREKPQNDSNVRLDAGHLREPRQQQVPAADLSSLELQEVMGVRCAGSCGGRLLQLNATVSASQRQSEQSSWSDADERAVDDGLLSLSTHISTQVGDSYNGDSDSSGGDDPGFRGRKRTRPSAAHTQDRCKHAEHARVVLRETKATLRADEIVGRTLLLF</sequence>
<evidence type="ECO:0000313" key="2">
    <source>
        <dbReference type="EMBL" id="GLI68799.1"/>
    </source>
</evidence>
<gene>
    <name evidence="2" type="ORF">VaNZ11_013297</name>
</gene>
<organism evidence="2 3">
    <name type="scientific">Volvox africanus</name>
    <dbReference type="NCBI Taxonomy" id="51714"/>
    <lineage>
        <taxon>Eukaryota</taxon>
        <taxon>Viridiplantae</taxon>
        <taxon>Chlorophyta</taxon>
        <taxon>core chlorophytes</taxon>
        <taxon>Chlorophyceae</taxon>
        <taxon>CS clade</taxon>
        <taxon>Chlamydomonadales</taxon>
        <taxon>Volvocaceae</taxon>
        <taxon>Volvox</taxon>
    </lineage>
</organism>
<proteinExistence type="predicted"/>
<dbReference type="Proteomes" id="UP001165090">
    <property type="component" value="Unassembled WGS sequence"/>
</dbReference>
<reference evidence="2 3" key="1">
    <citation type="journal article" date="2023" name="IScience">
        <title>Expanded male sex-determining region conserved during the evolution of homothallism in the green alga Volvox.</title>
        <authorList>
            <person name="Yamamoto K."/>
            <person name="Matsuzaki R."/>
            <person name="Mahakham W."/>
            <person name="Heman W."/>
            <person name="Sekimoto H."/>
            <person name="Kawachi M."/>
            <person name="Minakuchi Y."/>
            <person name="Toyoda A."/>
            <person name="Nozaki H."/>
        </authorList>
    </citation>
    <scope>NUCLEOTIDE SEQUENCE [LARGE SCALE GENOMIC DNA]</scope>
    <source>
        <strain evidence="2 3">NIES-4468</strain>
    </source>
</reference>
<evidence type="ECO:0000313" key="3">
    <source>
        <dbReference type="Proteomes" id="UP001165090"/>
    </source>
</evidence>
<protein>
    <submittedName>
        <fullName evidence="2">Uncharacterized protein</fullName>
    </submittedName>
</protein>
<comment type="caution">
    <text evidence="2">The sequence shown here is derived from an EMBL/GenBank/DDBJ whole genome shotgun (WGS) entry which is preliminary data.</text>
</comment>
<evidence type="ECO:0000256" key="1">
    <source>
        <dbReference type="SAM" id="MobiDB-lite"/>
    </source>
</evidence>
<accession>A0ABQ5SGL1</accession>
<feature type="compositionally biased region" description="Low complexity" evidence="1">
    <location>
        <begin position="125"/>
        <end position="137"/>
    </location>
</feature>
<dbReference type="EMBL" id="BSDZ01000080">
    <property type="protein sequence ID" value="GLI68799.1"/>
    <property type="molecule type" value="Genomic_DNA"/>
</dbReference>
<name>A0ABQ5SGL1_9CHLO</name>
<feature type="region of interest" description="Disordered" evidence="1">
    <location>
        <begin position="122"/>
        <end position="159"/>
    </location>
</feature>
<keyword evidence="3" id="KW-1185">Reference proteome</keyword>